<dbReference type="SUPFAM" id="SSF54523">
    <property type="entry name" value="Pili subunits"/>
    <property type="match status" value="1"/>
</dbReference>
<dbReference type="Pfam" id="PF07963">
    <property type="entry name" value="N_methyl"/>
    <property type="match status" value="1"/>
</dbReference>
<reference evidence="2 3" key="1">
    <citation type="journal article" date="2011" name="J. Bacteriol.">
        <title>Genome sequence of 'Pedosphaera parvula' Ellin514, an aerobic Verrucomicrobial isolate from pasture soil.</title>
        <authorList>
            <person name="Kant R."/>
            <person name="van Passel M.W."/>
            <person name="Sangwan P."/>
            <person name="Palva A."/>
            <person name="Lucas S."/>
            <person name="Copeland A."/>
            <person name="Lapidus A."/>
            <person name="Glavina Del Rio T."/>
            <person name="Dalin E."/>
            <person name="Tice H."/>
            <person name="Bruce D."/>
            <person name="Goodwin L."/>
            <person name="Pitluck S."/>
            <person name="Chertkov O."/>
            <person name="Larimer F.W."/>
            <person name="Land M.L."/>
            <person name="Hauser L."/>
            <person name="Brettin T.S."/>
            <person name="Detter J.C."/>
            <person name="Han S."/>
            <person name="de Vos W.M."/>
            <person name="Janssen P.H."/>
            <person name="Smidt H."/>
        </authorList>
    </citation>
    <scope>NUCLEOTIDE SEQUENCE [LARGE SCALE GENOMIC DNA]</scope>
    <source>
        <strain evidence="2 3">Ellin514</strain>
    </source>
</reference>
<keyword evidence="1" id="KW-0472">Membrane</keyword>
<evidence type="ECO:0000313" key="2">
    <source>
        <dbReference type="EMBL" id="EEF62341.1"/>
    </source>
</evidence>
<keyword evidence="1" id="KW-1133">Transmembrane helix</keyword>
<evidence type="ECO:0000313" key="3">
    <source>
        <dbReference type="Proteomes" id="UP000003688"/>
    </source>
</evidence>
<dbReference type="InterPro" id="IPR012902">
    <property type="entry name" value="N_methyl_site"/>
</dbReference>
<dbReference type="NCBIfam" id="TIGR02532">
    <property type="entry name" value="IV_pilin_GFxxxE"/>
    <property type="match status" value="1"/>
</dbReference>
<proteinExistence type="predicted"/>
<feature type="transmembrane region" description="Helical" evidence="1">
    <location>
        <begin position="29"/>
        <end position="53"/>
    </location>
</feature>
<keyword evidence="3" id="KW-1185">Reference proteome</keyword>
<comment type="caution">
    <text evidence="2">The sequence shown here is derived from an EMBL/GenBank/DDBJ whole genome shotgun (WGS) entry which is preliminary data.</text>
</comment>
<accession>B9XCZ5</accession>
<protein>
    <submittedName>
        <fullName evidence="2">Type II secretory pathway pseudopilin PulG-like protein</fullName>
    </submittedName>
</protein>
<name>B9XCZ5_PEDPL</name>
<dbReference type="RefSeq" id="WP_007413693.1">
    <property type="nucleotide sequence ID" value="NZ_ABOX02000005.1"/>
</dbReference>
<keyword evidence="1" id="KW-0812">Transmembrane</keyword>
<organism evidence="2 3">
    <name type="scientific">Pedosphaera parvula (strain Ellin514)</name>
    <dbReference type="NCBI Taxonomy" id="320771"/>
    <lineage>
        <taxon>Bacteria</taxon>
        <taxon>Pseudomonadati</taxon>
        <taxon>Verrucomicrobiota</taxon>
        <taxon>Pedosphaerae</taxon>
        <taxon>Pedosphaerales</taxon>
        <taxon>Pedosphaeraceae</taxon>
        <taxon>Pedosphaera</taxon>
    </lineage>
</organism>
<dbReference type="EMBL" id="ABOX02000005">
    <property type="protein sequence ID" value="EEF62341.1"/>
    <property type="molecule type" value="Genomic_DNA"/>
</dbReference>
<dbReference type="PROSITE" id="PS00409">
    <property type="entry name" value="PROKAR_NTER_METHYL"/>
    <property type="match status" value="1"/>
</dbReference>
<dbReference type="PANTHER" id="PTHR30093:SF2">
    <property type="entry name" value="TYPE II SECRETION SYSTEM PROTEIN H"/>
    <property type="match status" value="1"/>
</dbReference>
<dbReference type="OrthoDB" id="249920at2"/>
<dbReference type="Gene3D" id="3.30.700.10">
    <property type="entry name" value="Glycoprotein, Type 4 Pilin"/>
    <property type="match status" value="1"/>
</dbReference>
<dbReference type="PANTHER" id="PTHR30093">
    <property type="entry name" value="GENERAL SECRETION PATHWAY PROTEIN G"/>
    <property type="match status" value="1"/>
</dbReference>
<dbReference type="STRING" id="320771.Cflav_PD4976"/>
<evidence type="ECO:0000256" key="1">
    <source>
        <dbReference type="SAM" id="Phobius"/>
    </source>
</evidence>
<dbReference type="Proteomes" id="UP000003688">
    <property type="component" value="Unassembled WGS sequence"/>
</dbReference>
<dbReference type="AlphaFoldDB" id="B9XCZ5"/>
<dbReference type="InterPro" id="IPR045584">
    <property type="entry name" value="Pilin-like"/>
</dbReference>
<gene>
    <name evidence="2" type="ORF">Cflav_PD4976</name>
</gene>
<sequence precursor="true">MKYWLLNRLPSSPKENASSPSSRRGRQGFTLIELLVVIAIIAILAGLLLPALAKAKSKAYRISCLNNLRQVSIFMQLYTDDNHEVFPAHRNQNQPDDHTTALTNWWGTAIIGYANTQSNLFHCPALKGKIVTYGQTWQWNFDCDNVGYGYNGFFLGHHPYTAGSITVAGIVFTFDTEFKRTAVVHPSDSLLIGDKNPVPGDLWASSLWWPNACMDPDPSKSNGAHEGIDPVRHLGTGVVVFNDGHSEARKDQFINPPSDPGSFNNTTSLINSRFWDPMQRSPK</sequence>